<dbReference type="InterPro" id="IPR004090">
    <property type="entry name" value="Chemotax_Me-accpt_rcpt"/>
</dbReference>
<evidence type="ECO:0000313" key="7">
    <source>
        <dbReference type="EMBL" id="URI08639.1"/>
    </source>
</evidence>
<gene>
    <name evidence="7" type="ORF">MW290_23965</name>
</gene>
<evidence type="ECO:0000256" key="2">
    <source>
        <dbReference type="ARBA" id="ARBA00029447"/>
    </source>
</evidence>
<organism evidence="7 8">
    <name type="scientific">Aquincola tertiaricarbonis</name>
    <dbReference type="NCBI Taxonomy" id="391953"/>
    <lineage>
        <taxon>Bacteria</taxon>
        <taxon>Pseudomonadati</taxon>
        <taxon>Pseudomonadota</taxon>
        <taxon>Betaproteobacteria</taxon>
        <taxon>Burkholderiales</taxon>
        <taxon>Sphaerotilaceae</taxon>
        <taxon>Aquincola</taxon>
    </lineage>
</organism>
<keyword evidence="4" id="KW-0472">Membrane</keyword>
<protein>
    <submittedName>
        <fullName evidence="7">Methyl-accepting chemotaxis protein</fullName>
    </submittedName>
</protein>
<reference evidence="7" key="1">
    <citation type="submission" date="2022-05" db="EMBL/GenBank/DDBJ databases">
        <title>An RpoN-dependent PEP-CTERM gene is involved in floc formation of an Aquincola tertiaricarbonis strain.</title>
        <authorList>
            <person name="Qiu D."/>
            <person name="Xia M."/>
        </authorList>
    </citation>
    <scope>NUCLEOTIDE SEQUENCE</scope>
    <source>
        <strain evidence="7">RN12</strain>
    </source>
</reference>
<keyword evidence="8" id="KW-1185">Reference proteome</keyword>
<comment type="similarity">
    <text evidence="2">Belongs to the methyl-accepting chemotaxis (MCP) protein family.</text>
</comment>
<keyword evidence="3" id="KW-0807">Transducer</keyword>
<dbReference type="Gene3D" id="1.10.287.950">
    <property type="entry name" value="Methyl-accepting chemotaxis protein"/>
    <property type="match status" value="1"/>
</dbReference>
<keyword evidence="1" id="KW-0488">Methylation</keyword>
<dbReference type="CDD" id="cd11386">
    <property type="entry name" value="MCP_signal"/>
    <property type="match status" value="1"/>
</dbReference>
<dbReference type="Pfam" id="PF00015">
    <property type="entry name" value="MCPsignal"/>
    <property type="match status" value="1"/>
</dbReference>
<dbReference type="InterPro" id="IPR051310">
    <property type="entry name" value="MCP_chemotaxis"/>
</dbReference>
<dbReference type="Pfam" id="PF00672">
    <property type="entry name" value="HAMP"/>
    <property type="match status" value="1"/>
</dbReference>
<evidence type="ECO:0000313" key="8">
    <source>
        <dbReference type="Proteomes" id="UP001056201"/>
    </source>
</evidence>
<dbReference type="PANTHER" id="PTHR43531:SF14">
    <property type="entry name" value="METHYL-ACCEPTING CHEMOTAXIS PROTEIN I-RELATED"/>
    <property type="match status" value="1"/>
</dbReference>
<dbReference type="InterPro" id="IPR004089">
    <property type="entry name" value="MCPsignal_dom"/>
</dbReference>
<dbReference type="Proteomes" id="UP001056201">
    <property type="component" value="Chromosome 2"/>
</dbReference>
<proteinExistence type="inferred from homology"/>
<dbReference type="PANTHER" id="PTHR43531">
    <property type="entry name" value="PROTEIN ICFG"/>
    <property type="match status" value="1"/>
</dbReference>
<feature type="domain" description="Methyl-accepting transducer" evidence="5">
    <location>
        <begin position="115"/>
        <end position="344"/>
    </location>
</feature>
<name>A0ABY4SBN0_AQUTE</name>
<dbReference type="PROSITE" id="PS50111">
    <property type="entry name" value="CHEMOTAXIS_TRANSDUC_2"/>
    <property type="match status" value="1"/>
</dbReference>
<keyword evidence="4" id="KW-0812">Transmembrane</keyword>
<feature type="transmembrane region" description="Helical" evidence="4">
    <location>
        <begin position="33"/>
        <end position="56"/>
    </location>
</feature>
<accession>A0ABY4SBN0</accession>
<dbReference type="PROSITE" id="PS50885">
    <property type="entry name" value="HAMP"/>
    <property type="match status" value="1"/>
</dbReference>
<keyword evidence="4" id="KW-1133">Transmembrane helix</keyword>
<dbReference type="SMART" id="SM00283">
    <property type="entry name" value="MA"/>
    <property type="match status" value="1"/>
</dbReference>
<dbReference type="SMART" id="SM00304">
    <property type="entry name" value="HAMP"/>
    <property type="match status" value="1"/>
</dbReference>
<sequence length="361" mass="37598">MKRTTIGFGLAGTVMTGIGASAAWRLNALGAGGAAWSIGITTAAGVGLITMAAFLIRSSIKSSVEDTVQVVIRMGGGDLETKIESPGKDEISWLRYELNSMRKKLRTMVVDVRGSVEMVKSASDEIANGNADLSARTESQASAVQQTASSMDELAATVRTNAANAEEANRVVMDSSQVATRGEELMRGVESRMAEINASAARIADIIGVIDGIAFQTNILALNAAVEAARAGEQGRGFAVVAGEVRSLAQRSATAAREIKTLIGDSTEKIGAGSTLVEQAGKTMRELLERVTHASSLMSAISQAGHEQSLGIGQVHEALAQIDGVTQQNSALVEEVSAAAQSLKGESDKLKNAMSSFRVTS</sequence>
<evidence type="ECO:0000256" key="3">
    <source>
        <dbReference type="PROSITE-ProRule" id="PRU00284"/>
    </source>
</evidence>
<dbReference type="RefSeq" id="WP_250196860.1">
    <property type="nucleotide sequence ID" value="NZ_CP097636.1"/>
</dbReference>
<dbReference type="PRINTS" id="PR00260">
    <property type="entry name" value="CHEMTRNSDUCR"/>
</dbReference>
<dbReference type="EMBL" id="CP097636">
    <property type="protein sequence ID" value="URI08639.1"/>
    <property type="molecule type" value="Genomic_DNA"/>
</dbReference>
<evidence type="ECO:0000259" key="5">
    <source>
        <dbReference type="PROSITE" id="PS50111"/>
    </source>
</evidence>
<dbReference type="InterPro" id="IPR003660">
    <property type="entry name" value="HAMP_dom"/>
</dbReference>
<feature type="domain" description="HAMP" evidence="6">
    <location>
        <begin position="58"/>
        <end position="110"/>
    </location>
</feature>
<evidence type="ECO:0000259" key="6">
    <source>
        <dbReference type="PROSITE" id="PS50885"/>
    </source>
</evidence>
<evidence type="ECO:0000256" key="4">
    <source>
        <dbReference type="SAM" id="Phobius"/>
    </source>
</evidence>
<evidence type="ECO:0000256" key="1">
    <source>
        <dbReference type="ARBA" id="ARBA00022481"/>
    </source>
</evidence>
<dbReference type="SUPFAM" id="SSF58104">
    <property type="entry name" value="Methyl-accepting chemotaxis protein (MCP) signaling domain"/>
    <property type="match status" value="1"/>
</dbReference>